<dbReference type="InterPro" id="IPR002938">
    <property type="entry name" value="FAD-bd"/>
</dbReference>
<dbReference type="GO" id="GO:0016705">
    <property type="term" value="F:oxidoreductase activity, acting on paired donors, with incorporation or reduction of molecular oxygen"/>
    <property type="evidence" value="ECO:0007669"/>
    <property type="project" value="InterPro"/>
</dbReference>
<dbReference type="FunFam" id="3.50.50.60:FF:000021">
    <property type="entry name" value="Ubiquinone biosynthesis monooxygenase COQ6"/>
    <property type="match status" value="1"/>
</dbReference>
<proteinExistence type="inferred from homology"/>
<evidence type="ECO:0000313" key="9">
    <source>
        <dbReference type="EMBL" id="QGZ97062.1"/>
    </source>
</evidence>
<dbReference type="Gene3D" id="3.50.50.60">
    <property type="entry name" value="FAD/NAD(P)-binding domain"/>
    <property type="match status" value="2"/>
</dbReference>
<gene>
    <name evidence="9" type="primary">ubiH</name>
    <name evidence="9" type="ORF">DSM104635_03927</name>
</gene>
<comment type="cofactor">
    <cofactor evidence="1">
        <name>FAD</name>
        <dbReference type="ChEBI" id="CHEBI:57692"/>
    </cofactor>
</comment>
<evidence type="ECO:0000256" key="2">
    <source>
        <dbReference type="ARBA" id="ARBA00004749"/>
    </source>
</evidence>
<dbReference type="AlphaFoldDB" id="A0A6I6MZI5"/>
<dbReference type="PROSITE" id="PS01304">
    <property type="entry name" value="UBIH"/>
    <property type="match status" value="1"/>
</dbReference>
<dbReference type="InterPro" id="IPR010971">
    <property type="entry name" value="UbiH/COQ6"/>
</dbReference>
<evidence type="ECO:0000259" key="8">
    <source>
        <dbReference type="Pfam" id="PF01494"/>
    </source>
</evidence>
<dbReference type="EC" id="1.14.13.-" evidence="9"/>
<dbReference type="KEGG" id="tsv:DSM104635_03927"/>
<protein>
    <submittedName>
        <fullName evidence="9">2-octaprenyl-6-methoxyphenol hydroxylase</fullName>
        <ecNumber evidence="9">1.14.13.-</ecNumber>
    </submittedName>
</protein>
<dbReference type="InterPro" id="IPR036188">
    <property type="entry name" value="FAD/NAD-bd_sf"/>
</dbReference>
<dbReference type="GO" id="GO:0071949">
    <property type="term" value="F:FAD binding"/>
    <property type="evidence" value="ECO:0007669"/>
    <property type="project" value="InterPro"/>
</dbReference>
<dbReference type="GO" id="GO:0110142">
    <property type="term" value="C:ubiquinone biosynthesis complex"/>
    <property type="evidence" value="ECO:0007669"/>
    <property type="project" value="UniProtKB-ARBA"/>
</dbReference>
<dbReference type="Pfam" id="PF01494">
    <property type="entry name" value="FAD_binding_3"/>
    <property type="match status" value="1"/>
</dbReference>
<dbReference type="InterPro" id="IPR018168">
    <property type="entry name" value="Ubi_Hdrlase_CS"/>
</dbReference>
<keyword evidence="5" id="KW-0274">FAD</keyword>
<dbReference type="Proteomes" id="UP000431269">
    <property type="component" value="Chromosome"/>
</dbReference>
<evidence type="ECO:0000313" key="10">
    <source>
        <dbReference type="Proteomes" id="UP000431269"/>
    </source>
</evidence>
<dbReference type="GO" id="GO:0006744">
    <property type="term" value="P:ubiquinone biosynthetic process"/>
    <property type="evidence" value="ECO:0007669"/>
    <property type="project" value="UniProtKB-UniPathway"/>
</dbReference>
<dbReference type="PANTHER" id="PTHR43876:SF7">
    <property type="entry name" value="UBIQUINONE BIOSYNTHESIS MONOOXYGENASE COQ6, MITOCHONDRIAL"/>
    <property type="match status" value="1"/>
</dbReference>
<evidence type="ECO:0000256" key="4">
    <source>
        <dbReference type="ARBA" id="ARBA00022630"/>
    </source>
</evidence>
<dbReference type="GO" id="GO:0004497">
    <property type="term" value="F:monooxygenase activity"/>
    <property type="evidence" value="ECO:0007669"/>
    <property type="project" value="UniProtKB-KW"/>
</dbReference>
<feature type="domain" description="FAD-binding" evidence="8">
    <location>
        <begin position="9"/>
        <end position="349"/>
    </location>
</feature>
<evidence type="ECO:0000256" key="3">
    <source>
        <dbReference type="ARBA" id="ARBA00005349"/>
    </source>
</evidence>
<reference evidence="10" key="1">
    <citation type="submission" date="2019-12" db="EMBL/GenBank/DDBJ databases">
        <title>Complete genome of Terracaulis silvestris 0127_4.</title>
        <authorList>
            <person name="Vieira S."/>
            <person name="Riedel T."/>
            <person name="Sproer C."/>
            <person name="Pascual J."/>
            <person name="Boedeker C."/>
            <person name="Overmann J."/>
        </authorList>
    </citation>
    <scope>NUCLEOTIDE SEQUENCE [LARGE SCALE GENOMIC DNA]</scope>
    <source>
        <strain evidence="10">0127_4</strain>
    </source>
</reference>
<dbReference type="PRINTS" id="PR00420">
    <property type="entry name" value="RNGMNOXGNASE"/>
</dbReference>
<organism evidence="9 10">
    <name type="scientific">Terricaulis silvestris</name>
    <dbReference type="NCBI Taxonomy" id="2686094"/>
    <lineage>
        <taxon>Bacteria</taxon>
        <taxon>Pseudomonadati</taxon>
        <taxon>Pseudomonadota</taxon>
        <taxon>Alphaproteobacteria</taxon>
        <taxon>Caulobacterales</taxon>
        <taxon>Caulobacteraceae</taxon>
        <taxon>Terricaulis</taxon>
    </lineage>
</organism>
<keyword evidence="10" id="KW-1185">Reference proteome</keyword>
<comment type="pathway">
    <text evidence="2">Cofactor biosynthesis; ubiquinone biosynthesis.</text>
</comment>
<dbReference type="EMBL" id="CP047045">
    <property type="protein sequence ID" value="QGZ97062.1"/>
    <property type="molecule type" value="Genomic_DNA"/>
</dbReference>
<keyword evidence="7" id="KW-0503">Monooxygenase</keyword>
<evidence type="ECO:0000256" key="7">
    <source>
        <dbReference type="ARBA" id="ARBA00023033"/>
    </source>
</evidence>
<keyword evidence="6 9" id="KW-0560">Oxidoreductase</keyword>
<keyword evidence="4" id="KW-0285">Flavoprotein</keyword>
<name>A0A6I6MZI5_9CAUL</name>
<sequence length="419" mass="44850">MSNGRGFDADVILGGGGLVGQTLALALDQAGVSVAVIDASKPADTLAPTFDGRAFAIAFASFRMWRALGIGDQIDAQPIEQIMVTDGRLGDGVRKGGPSLLHLHFDRAEMRDHDEPLGLMCEARHVRLALDSAVKAKSSIRMIQPMSVTSIERDPAGVRVALANGETLRAPLLVGTDGRRSFVRQAVGIRTIGWDYPATAIVATIAHEEPHNAVAYEHFLPNGPFAILPLTGNRSNIVWAEPRKAADALLKMGEDDFLAELRLRFGDFLGELSLEGPRFGYPLSLQLAERMIDARVALAGDSAHGIHPLAGQGLNLGLKDCAALAECIADGVALGLDPGDVSILERYQRWRRFDNVSMALGMEFFDKLFSNDIRPLAVARRLGLGAVNAVGPARRFFMKYAGGGAGDLPKLLRGESLAA</sequence>
<evidence type="ECO:0000256" key="1">
    <source>
        <dbReference type="ARBA" id="ARBA00001974"/>
    </source>
</evidence>
<accession>A0A6I6MZI5</accession>
<comment type="similarity">
    <text evidence="3">Belongs to the UbiH/COQ6 family.</text>
</comment>
<dbReference type="UniPathway" id="UPA00232"/>
<dbReference type="PANTHER" id="PTHR43876">
    <property type="entry name" value="UBIQUINONE BIOSYNTHESIS MONOOXYGENASE COQ6, MITOCHONDRIAL"/>
    <property type="match status" value="1"/>
</dbReference>
<dbReference type="NCBIfam" id="TIGR01988">
    <property type="entry name" value="Ubi-OHases"/>
    <property type="match status" value="1"/>
</dbReference>
<evidence type="ECO:0000256" key="6">
    <source>
        <dbReference type="ARBA" id="ARBA00023002"/>
    </source>
</evidence>
<dbReference type="SUPFAM" id="SSF51905">
    <property type="entry name" value="FAD/NAD(P)-binding domain"/>
    <property type="match status" value="1"/>
</dbReference>
<evidence type="ECO:0000256" key="5">
    <source>
        <dbReference type="ARBA" id="ARBA00022827"/>
    </source>
</evidence>
<dbReference type="InterPro" id="IPR051205">
    <property type="entry name" value="UbiH/COQ6_monooxygenase"/>
</dbReference>
<dbReference type="RefSeq" id="WP_158767891.1">
    <property type="nucleotide sequence ID" value="NZ_CP047045.1"/>
</dbReference>